<gene>
    <name evidence="2" type="ORF">G3M70_00135</name>
</gene>
<dbReference type="PANTHER" id="PTHR42924">
    <property type="entry name" value="EXONUCLEASE"/>
    <property type="match status" value="1"/>
</dbReference>
<dbReference type="InterPro" id="IPR016195">
    <property type="entry name" value="Pol/histidinol_Pase-like"/>
</dbReference>
<dbReference type="KEGG" id="nli:G3M70_00135"/>
<accession>A0A7T0BT43</accession>
<dbReference type="Gene3D" id="3.20.20.140">
    <property type="entry name" value="Metal-dependent hydrolases"/>
    <property type="match status" value="1"/>
</dbReference>
<protein>
    <submittedName>
        <fullName evidence="2">PHP domain-containing protein</fullName>
    </submittedName>
</protein>
<dbReference type="InterPro" id="IPR052018">
    <property type="entry name" value="PHP_domain"/>
</dbReference>
<reference evidence="2 3" key="1">
    <citation type="submission" date="2020-02" db="EMBL/GenBank/DDBJ databases">
        <title>Genomic and physiological characterization of two novel Nitrospinaceae genera.</title>
        <authorList>
            <person name="Mueller A.J."/>
            <person name="Jung M.-Y."/>
            <person name="Strachan C.R."/>
            <person name="Herbold C.W."/>
            <person name="Kirkegaard R.H."/>
            <person name="Daims H."/>
        </authorList>
    </citation>
    <scope>NUCLEOTIDE SEQUENCE [LARGE SCALE GENOMIC DNA]</scope>
    <source>
        <strain evidence="2">EB</strain>
    </source>
</reference>
<dbReference type="EMBL" id="CP048685">
    <property type="protein sequence ID" value="QPJ60383.1"/>
    <property type="molecule type" value="Genomic_DNA"/>
</dbReference>
<dbReference type="GO" id="GO:0035312">
    <property type="term" value="F:5'-3' DNA exonuclease activity"/>
    <property type="evidence" value="ECO:0007669"/>
    <property type="project" value="TreeGrafter"/>
</dbReference>
<dbReference type="InterPro" id="IPR004013">
    <property type="entry name" value="PHP_dom"/>
</dbReference>
<dbReference type="Gene3D" id="1.10.150.650">
    <property type="match status" value="1"/>
</dbReference>
<dbReference type="CDD" id="cd07438">
    <property type="entry name" value="PHP_HisPPase_AMP"/>
    <property type="match status" value="1"/>
</dbReference>
<dbReference type="SUPFAM" id="SSF89550">
    <property type="entry name" value="PHP domain-like"/>
    <property type="match status" value="1"/>
</dbReference>
<name>A0A7T0BT43_9BACT</name>
<dbReference type="Pfam" id="PF02811">
    <property type="entry name" value="PHP"/>
    <property type="match status" value="1"/>
</dbReference>
<feature type="domain" description="Polymerase/histidinol phosphatase N-terminal" evidence="1">
    <location>
        <begin position="6"/>
        <end position="71"/>
    </location>
</feature>
<dbReference type="PANTHER" id="PTHR42924:SF3">
    <property type="entry name" value="POLYMERASE_HISTIDINOL PHOSPHATASE N-TERMINAL DOMAIN-CONTAINING PROTEIN"/>
    <property type="match status" value="1"/>
</dbReference>
<sequence>MPRRPFEIHMHSTFSDGEFHPRDLVDIAKKQGVGILSLTDHDTFSGLPSFLEAAREKQVEAFPGIEITVAYRDFNLHLLSYFKDLESIQPELWTRVEEMRQQRIDRMHELIARINEVIPDRFRGTIKFENVERASEGVLARPHLAAEMERLGIVKDRREAFDLYLVKYNVEKDNLSAQEALEMVRRSNGIPVIAHPGERTYSLVNPQKGRMPEHAPAMVEELKGYGLMGLECVYPYHEKTGQVDFFKNLAKSFGMIITGSRDFHGSPTNQKRNLMGTTQMEPDWLDQFRLAWG</sequence>
<proteinExistence type="predicted"/>
<dbReference type="GO" id="GO:0004534">
    <property type="term" value="F:5'-3' RNA exonuclease activity"/>
    <property type="evidence" value="ECO:0007669"/>
    <property type="project" value="TreeGrafter"/>
</dbReference>
<evidence type="ECO:0000259" key="1">
    <source>
        <dbReference type="SMART" id="SM00481"/>
    </source>
</evidence>
<evidence type="ECO:0000313" key="2">
    <source>
        <dbReference type="EMBL" id="QPJ60383.1"/>
    </source>
</evidence>
<dbReference type="AlphaFoldDB" id="A0A7T0BT43"/>
<dbReference type="InterPro" id="IPR003141">
    <property type="entry name" value="Pol/His_phosphatase_N"/>
</dbReference>
<dbReference type="Proteomes" id="UP000594688">
    <property type="component" value="Chromosome"/>
</dbReference>
<evidence type="ECO:0000313" key="3">
    <source>
        <dbReference type="Proteomes" id="UP000594688"/>
    </source>
</evidence>
<dbReference type="SMART" id="SM00481">
    <property type="entry name" value="POLIIIAc"/>
    <property type="match status" value="1"/>
</dbReference>
<organism evidence="2 3">
    <name type="scientific">Candidatus Nitronauta litoralis</name>
    <dbReference type="NCBI Taxonomy" id="2705533"/>
    <lineage>
        <taxon>Bacteria</taxon>
        <taxon>Pseudomonadati</taxon>
        <taxon>Nitrospinota/Tectimicrobiota group</taxon>
        <taxon>Nitrospinota</taxon>
        <taxon>Nitrospinia</taxon>
        <taxon>Nitrospinales</taxon>
        <taxon>Nitrospinaceae</taxon>
        <taxon>Candidatus Nitronauta</taxon>
    </lineage>
</organism>